<dbReference type="Gene3D" id="1.25.40.20">
    <property type="entry name" value="Ankyrin repeat-containing domain"/>
    <property type="match status" value="1"/>
</dbReference>
<dbReference type="PROSITE" id="PS50088">
    <property type="entry name" value="ANK_REPEAT"/>
    <property type="match status" value="1"/>
</dbReference>
<gene>
    <name evidence="3" type="ORF">CPAV1605_659</name>
</gene>
<evidence type="ECO:0000256" key="2">
    <source>
        <dbReference type="ARBA" id="ARBA00023043"/>
    </source>
</evidence>
<dbReference type="SMART" id="SM00248">
    <property type="entry name" value="ANK"/>
    <property type="match status" value="2"/>
</dbReference>
<sequence>MSEISEVVNLTRETFDLYNKAILLFNTAEYNNSCNLFGQVIFNLYSIKKNLLNSPVETPEKTLIFNKIKELLNKSFDYARELDMMDFENEDSEEKQSIDFLSSEYNDKVKLNDILTFAFEGDILKIQEVIQKYSKLDLNITNSVGETPLHIAVRNGDTRMTELLLKAGANINNVTIYGLTPIEISCVNKDFKMISLLQDYGCKLEKLITIRDNNNDPTTLKSNKINIIVSLKKLLQLISPLTISKSDSFFKIKEYVVQASLASKKKVKILNIIDSIEKSESKIGWDDYLESDVFNLVWNAIFSNHFINSSKDIIKILIEEIYYSSNQKNLLVCPSTKYERIIYCLAGFRPDIFEINMESVLNQELIMYSLNYRNQLLEKKDQKFSDTYKSSIHTEEQIEQIDNFNEYFKKELMNKLDLIYVQPGILKKKELSMILNKWINII</sequence>
<keyword evidence="1" id="KW-0677">Repeat</keyword>
<evidence type="ECO:0000256" key="1">
    <source>
        <dbReference type="ARBA" id="ARBA00022737"/>
    </source>
</evidence>
<dbReference type="InterPro" id="IPR002110">
    <property type="entry name" value="Ankyrin_rpt"/>
</dbReference>
<evidence type="ECO:0000313" key="3">
    <source>
        <dbReference type="EMBL" id="VVU94934.1"/>
    </source>
</evidence>
<dbReference type="EMBL" id="CABVLZ010000002">
    <property type="protein sequence ID" value="VVU94934.1"/>
    <property type="molecule type" value="Genomic_DNA"/>
</dbReference>
<reference evidence="3" key="1">
    <citation type="submission" date="2019-09" db="EMBL/GenBank/DDBJ databases">
        <authorList>
            <person name="Needham M D."/>
        </authorList>
    </citation>
    <scope>NUCLEOTIDE SEQUENCE</scope>
</reference>
<dbReference type="PANTHER" id="PTHR24198:SF165">
    <property type="entry name" value="ANKYRIN REPEAT-CONTAINING PROTEIN-RELATED"/>
    <property type="match status" value="1"/>
</dbReference>
<protein>
    <submittedName>
        <fullName evidence="3">Uncharacterized protein</fullName>
    </submittedName>
</protein>
<dbReference type="Pfam" id="PF13857">
    <property type="entry name" value="Ank_5"/>
    <property type="match status" value="1"/>
</dbReference>
<accession>A0A5E8CJW2</accession>
<proteinExistence type="predicted"/>
<dbReference type="PANTHER" id="PTHR24198">
    <property type="entry name" value="ANKYRIN REPEAT AND PROTEIN KINASE DOMAIN-CONTAINING PROTEIN"/>
    <property type="match status" value="1"/>
</dbReference>
<dbReference type="InterPro" id="IPR036770">
    <property type="entry name" value="Ankyrin_rpt-contain_sf"/>
</dbReference>
<dbReference type="AlphaFoldDB" id="A0A5E8CJW2"/>
<dbReference type="PROSITE" id="PS50297">
    <property type="entry name" value="ANK_REP_REGION"/>
    <property type="match status" value="1"/>
</dbReference>
<name>A0A5E8CJW2_9ZZZZ</name>
<organism evidence="3">
    <name type="scientific">seawater metagenome</name>
    <dbReference type="NCBI Taxonomy" id="1561972"/>
    <lineage>
        <taxon>unclassified sequences</taxon>
        <taxon>metagenomes</taxon>
        <taxon>ecological metagenomes</taxon>
    </lineage>
</organism>
<dbReference type="SUPFAM" id="SSF48403">
    <property type="entry name" value="Ankyrin repeat"/>
    <property type="match status" value="1"/>
</dbReference>
<keyword evidence="2" id="KW-0040">ANK repeat</keyword>